<evidence type="ECO:0000256" key="1">
    <source>
        <dbReference type="SAM" id="MobiDB-lite"/>
    </source>
</evidence>
<proteinExistence type="predicted"/>
<dbReference type="Proteomes" id="UP000703661">
    <property type="component" value="Unassembled WGS sequence"/>
</dbReference>
<gene>
    <name evidence="2" type="ORF">BGZ80_007942</name>
</gene>
<keyword evidence="3" id="KW-1185">Reference proteome</keyword>
<dbReference type="AlphaFoldDB" id="A0A9P6MDN6"/>
<organism evidence="2 3">
    <name type="scientific">Entomortierella chlamydospora</name>
    <dbReference type="NCBI Taxonomy" id="101097"/>
    <lineage>
        <taxon>Eukaryota</taxon>
        <taxon>Fungi</taxon>
        <taxon>Fungi incertae sedis</taxon>
        <taxon>Mucoromycota</taxon>
        <taxon>Mortierellomycotina</taxon>
        <taxon>Mortierellomycetes</taxon>
        <taxon>Mortierellales</taxon>
        <taxon>Mortierellaceae</taxon>
        <taxon>Entomortierella</taxon>
    </lineage>
</organism>
<feature type="non-terminal residue" evidence="2">
    <location>
        <position position="1"/>
    </location>
</feature>
<comment type="caution">
    <text evidence="2">The sequence shown here is derived from an EMBL/GenBank/DDBJ whole genome shotgun (WGS) entry which is preliminary data.</text>
</comment>
<feature type="region of interest" description="Disordered" evidence="1">
    <location>
        <begin position="131"/>
        <end position="156"/>
    </location>
</feature>
<feature type="compositionally biased region" description="Polar residues" evidence="1">
    <location>
        <begin position="11"/>
        <end position="21"/>
    </location>
</feature>
<evidence type="ECO:0000313" key="3">
    <source>
        <dbReference type="Proteomes" id="UP000703661"/>
    </source>
</evidence>
<accession>A0A9P6MDN6</accession>
<evidence type="ECO:0000313" key="2">
    <source>
        <dbReference type="EMBL" id="KAF9994023.1"/>
    </source>
</evidence>
<reference evidence="2" key="1">
    <citation type="journal article" date="2020" name="Fungal Divers.">
        <title>Resolving the Mortierellaceae phylogeny through synthesis of multi-gene phylogenetics and phylogenomics.</title>
        <authorList>
            <person name="Vandepol N."/>
            <person name="Liber J."/>
            <person name="Desiro A."/>
            <person name="Na H."/>
            <person name="Kennedy M."/>
            <person name="Barry K."/>
            <person name="Grigoriev I.V."/>
            <person name="Miller A.N."/>
            <person name="O'Donnell K."/>
            <person name="Stajich J.E."/>
            <person name="Bonito G."/>
        </authorList>
    </citation>
    <scope>NUCLEOTIDE SEQUENCE</scope>
    <source>
        <strain evidence="2">NRRL 2769</strain>
    </source>
</reference>
<protein>
    <submittedName>
        <fullName evidence="2">Uncharacterized protein</fullName>
    </submittedName>
</protein>
<sequence length="156" mass="17281">QRATIYEGRNSARNTKLMSSSSKKRDSAENVVSTKAKMVEQSQAPVAVVPTPPRINAKSSRRRAQSRQYDNVPSEAAIIAAAAAAAASNDDYLDTNRHEQNPDAYFETSMDNHGYGGGQTYGNQSENYYNHHHHHPHHPHHQARTAAATVNPEGYW</sequence>
<dbReference type="EMBL" id="JAAAID010004175">
    <property type="protein sequence ID" value="KAF9994023.1"/>
    <property type="molecule type" value="Genomic_DNA"/>
</dbReference>
<feature type="region of interest" description="Disordered" evidence="1">
    <location>
        <begin position="1"/>
        <end position="71"/>
    </location>
</feature>
<feature type="compositionally biased region" description="Basic residues" evidence="1">
    <location>
        <begin position="131"/>
        <end position="143"/>
    </location>
</feature>
<name>A0A9P6MDN6_9FUNG</name>